<dbReference type="Proteomes" id="UP001597351">
    <property type="component" value="Unassembled WGS sequence"/>
</dbReference>
<dbReference type="RefSeq" id="WP_343917559.1">
    <property type="nucleotide sequence ID" value="NZ_BAAAJT010000002.1"/>
</dbReference>
<comment type="caution">
    <text evidence="1">The sequence shown here is derived from an EMBL/GenBank/DDBJ whole genome shotgun (WGS) entry which is preliminary data.</text>
</comment>
<evidence type="ECO:0000313" key="2">
    <source>
        <dbReference type="Proteomes" id="UP001597351"/>
    </source>
</evidence>
<accession>A0ABW4TMS1</accession>
<keyword evidence="2" id="KW-1185">Reference proteome</keyword>
<dbReference type="EMBL" id="JBHUGD010000003">
    <property type="protein sequence ID" value="MFD1946936.1"/>
    <property type="molecule type" value="Genomic_DNA"/>
</dbReference>
<proteinExistence type="predicted"/>
<gene>
    <name evidence="1" type="ORF">ACFSDE_09035</name>
</gene>
<sequence length="122" mass="13650">MNEVEELLGVYDADGGVRGELAYVWGRWRGTAHCSLCDITHTAWRRKQEWDAMVAGLPVPLRVAHRNELAPDEARAVQGVQLAAVLARREDGWRVFLRADRLDALGGDVAAFEQAVRRELEA</sequence>
<name>A0ABW4TMS1_9ACTN</name>
<evidence type="ECO:0000313" key="1">
    <source>
        <dbReference type="EMBL" id="MFD1946936.1"/>
    </source>
</evidence>
<reference evidence="2" key="1">
    <citation type="journal article" date="2019" name="Int. J. Syst. Evol. Microbiol.">
        <title>The Global Catalogue of Microorganisms (GCM) 10K type strain sequencing project: providing services to taxonomists for standard genome sequencing and annotation.</title>
        <authorList>
            <consortium name="The Broad Institute Genomics Platform"/>
            <consortium name="The Broad Institute Genome Sequencing Center for Infectious Disease"/>
            <person name="Wu L."/>
            <person name="Ma J."/>
        </authorList>
    </citation>
    <scope>NUCLEOTIDE SEQUENCE [LARGE SCALE GENOMIC DNA]</scope>
    <source>
        <strain evidence="2">CGMCC 1.12477</strain>
    </source>
</reference>
<protein>
    <submittedName>
        <fullName evidence="1">Uncharacterized protein</fullName>
    </submittedName>
</protein>
<organism evidence="1 2">
    <name type="scientific">Nocardioides aestuarii</name>
    <dbReference type="NCBI Taxonomy" id="252231"/>
    <lineage>
        <taxon>Bacteria</taxon>
        <taxon>Bacillati</taxon>
        <taxon>Actinomycetota</taxon>
        <taxon>Actinomycetes</taxon>
        <taxon>Propionibacteriales</taxon>
        <taxon>Nocardioidaceae</taxon>
        <taxon>Nocardioides</taxon>
    </lineage>
</organism>